<protein>
    <submittedName>
        <fullName evidence="7">Beta-mannosidase</fullName>
    </submittedName>
</protein>
<keyword evidence="8" id="KW-1185">Reference proteome</keyword>
<comment type="caution">
    <text evidence="7">The sequence shown here is derived from an EMBL/GenBank/DDBJ whole genome shotgun (WGS) entry which is preliminary data.</text>
</comment>
<evidence type="ECO:0000313" key="7">
    <source>
        <dbReference type="EMBL" id="NGN44785.1"/>
    </source>
</evidence>
<dbReference type="InterPro" id="IPR022790">
    <property type="entry name" value="GH26_dom"/>
</dbReference>
<evidence type="ECO:0000256" key="3">
    <source>
        <dbReference type="ARBA" id="ARBA00023295"/>
    </source>
</evidence>
<comment type="similarity">
    <text evidence="1 4">Belongs to the glycosyl hydrolase 26 family.</text>
</comment>
<dbReference type="GO" id="GO:0006080">
    <property type="term" value="P:substituted mannan metabolic process"/>
    <property type="evidence" value="ECO:0007669"/>
    <property type="project" value="InterPro"/>
</dbReference>
<dbReference type="Pfam" id="PF02156">
    <property type="entry name" value="Glyco_hydro_26"/>
    <property type="match status" value="1"/>
</dbReference>
<evidence type="ECO:0000256" key="2">
    <source>
        <dbReference type="ARBA" id="ARBA00022801"/>
    </source>
</evidence>
<feature type="chain" id="PRO_5029011772" evidence="5">
    <location>
        <begin position="28"/>
        <end position="321"/>
    </location>
</feature>
<evidence type="ECO:0000259" key="6">
    <source>
        <dbReference type="PROSITE" id="PS51764"/>
    </source>
</evidence>
<evidence type="ECO:0000256" key="1">
    <source>
        <dbReference type="ARBA" id="ARBA00007754"/>
    </source>
</evidence>
<name>A0A7C9VA56_9HYPH</name>
<feature type="active site" description="Nucleophile" evidence="4">
    <location>
        <position position="263"/>
    </location>
</feature>
<organism evidence="7 8">
    <name type="scientific">Mesorhizobium zhangyense</name>
    <dbReference type="NCBI Taxonomy" id="1776730"/>
    <lineage>
        <taxon>Bacteria</taxon>
        <taxon>Pseudomonadati</taxon>
        <taxon>Pseudomonadota</taxon>
        <taxon>Alphaproteobacteria</taxon>
        <taxon>Hyphomicrobiales</taxon>
        <taxon>Phyllobacteriaceae</taxon>
        <taxon>Mesorhizobium</taxon>
    </lineage>
</organism>
<proteinExistence type="inferred from homology"/>
<dbReference type="EMBL" id="JAAKZG010000019">
    <property type="protein sequence ID" value="NGN44785.1"/>
    <property type="molecule type" value="Genomic_DNA"/>
</dbReference>
<dbReference type="SUPFAM" id="SSF51445">
    <property type="entry name" value="(Trans)glycosidases"/>
    <property type="match status" value="1"/>
</dbReference>
<accession>A0A7C9VA56</accession>
<dbReference type="InterPro" id="IPR000805">
    <property type="entry name" value="Glyco_hydro_26"/>
</dbReference>
<feature type="active site" description="Proton donor" evidence="4">
    <location>
        <position position="159"/>
    </location>
</feature>
<keyword evidence="2 4" id="KW-0378">Hydrolase</keyword>
<dbReference type="AlphaFoldDB" id="A0A7C9VA56"/>
<feature type="domain" description="GH26" evidence="6">
    <location>
        <begin position="2"/>
        <end position="321"/>
    </location>
</feature>
<dbReference type="PROSITE" id="PS51764">
    <property type="entry name" value="GH26"/>
    <property type="match status" value="1"/>
</dbReference>
<dbReference type="GO" id="GO:0016985">
    <property type="term" value="F:mannan endo-1,4-beta-mannosidase activity"/>
    <property type="evidence" value="ECO:0007669"/>
    <property type="project" value="InterPro"/>
</dbReference>
<gene>
    <name evidence="7" type="ORF">G6N74_27385</name>
</gene>
<reference evidence="7 8" key="1">
    <citation type="submission" date="2020-02" db="EMBL/GenBank/DDBJ databases">
        <title>Genome sequence of the type strain CGMCC 1.15528 of Mesorhizobium zhangyense.</title>
        <authorList>
            <person name="Gao J."/>
            <person name="Sun J."/>
        </authorList>
    </citation>
    <scope>NUCLEOTIDE SEQUENCE [LARGE SCALE GENOMIC DNA]</scope>
    <source>
        <strain evidence="7 8">CGMCC 1.15528</strain>
    </source>
</reference>
<dbReference type="Gene3D" id="3.20.20.80">
    <property type="entry name" value="Glycosidases"/>
    <property type="match status" value="1"/>
</dbReference>
<evidence type="ECO:0000313" key="8">
    <source>
        <dbReference type="Proteomes" id="UP000481252"/>
    </source>
</evidence>
<keyword evidence="3 4" id="KW-0326">Glycosidase</keyword>
<dbReference type="RefSeq" id="WP_165121160.1">
    <property type="nucleotide sequence ID" value="NZ_JAAKZG010000019.1"/>
</dbReference>
<sequence length="321" mass="35669">MSKSRKSASLVIALSFASLALSGAVLAASKPRGLPGSAPQTTGQATDKRPVITNTSIVFGAYDPHGDFGDDPNSKIEHLFLPWEDVDLSTLALADEYALQRGRSLLITVEPWSWSVDWRVTSDELLRGILAGRYDSYMASVCSTAADLKSPVTIRWAQEMDETNNQFTWSHWEPKSYVAAYQRMITVCRSHNKTAKYMWSPLGNPDMGDFYPGADYVDVVGLTVFGLQQFDKDHFGKDRTFAEALEPGYRLAEGYGKPIVVAELGYEGDQGYVRNWAENVAKPNADFPKLTSVVYFNDREVYPWPGNYGRPNWRVGGPAVN</sequence>
<dbReference type="Proteomes" id="UP000481252">
    <property type="component" value="Unassembled WGS sequence"/>
</dbReference>
<dbReference type="PANTHER" id="PTHR40079:SF4">
    <property type="entry name" value="GH26 DOMAIN-CONTAINING PROTEIN-RELATED"/>
    <property type="match status" value="1"/>
</dbReference>
<keyword evidence="5" id="KW-0732">Signal</keyword>
<feature type="signal peptide" evidence="5">
    <location>
        <begin position="1"/>
        <end position="27"/>
    </location>
</feature>
<evidence type="ECO:0000256" key="5">
    <source>
        <dbReference type="SAM" id="SignalP"/>
    </source>
</evidence>
<dbReference type="InterPro" id="IPR017853">
    <property type="entry name" value="GH"/>
</dbReference>
<dbReference type="PANTHER" id="PTHR40079">
    <property type="entry name" value="MANNAN ENDO-1,4-BETA-MANNOSIDASE E-RELATED"/>
    <property type="match status" value="1"/>
</dbReference>
<evidence type="ECO:0000256" key="4">
    <source>
        <dbReference type="PROSITE-ProRule" id="PRU01100"/>
    </source>
</evidence>